<dbReference type="AlphaFoldDB" id="A0AAP0DCA4"/>
<protein>
    <recommendedName>
        <fullName evidence="8">Major facilitator superfamily (MFS) profile domain-containing protein</fullName>
    </recommendedName>
</protein>
<feature type="transmembrane region" description="Helical" evidence="7">
    <location>
        <begin position="40"/>
        <end position="65"/>
    </location>
</feature>
<keyword evidence="3 7" id="KW-0812">Transmembrane</keyword>
<evidence type="ECO:0000256" key="7">
    <source>
        <dbReference type="SAM" id="Phobius"/>
    </source>
</evidence>
<feature type="transmembrane region" description="Helical" evidence="7">
    <location>
        <begin position="228"/>
        <end position="249"/>
    </location>
</feature>
<name>A0AAP0DCA4_9ASTR</name>
<dbReference type="Pfam" id="PF07690">
    <property type="entry name" value="MFS_1"/>
    <property type="match status" value="1"/>
</dbReference>
<organism evidence="9 10">
    <name type="scientific">Deinandra increscens subsp. villosa</name>
    <dbReference type="NCBI Taxonomy" id="3103831"/>
    <lineage>
        <taxon>Eukaryota</taxon>
        <taxon>Viridiplantae</taxon>
        <taxon>Streptophyta</taxon>
        <taxon>Embryophyta</taxon>
        <taxon>Tracheophyta</taxon>
        <taxon>Spermatophyta</taxon>
        <taxon>Magnoliopsida</taxon>
        <taxon>eudicotyledons</taxon>
        <taxon>Gunneridae</taxon>
        <taxon>Pentapetalae</taxon>
        <taxon>asterids</taxon>
        <taxon>campanulids</taxon>
        <taxon>Asterales</taxon>
        <taxon>Asteraceae</taxon>
        <taxon>Asteroideae</taxon>
        <taxon>Heliantheae alliance</taxon>
        <taxon>Madieae</taxon>
        <taxon>Madiinae</taxon>
        <taxon>Deinandra</taxon>
    </lineage>
</organism>
<keyword evidence="4 7" id="KW-1133">Transmembrane helix</keyword>
<evidence type="ECO:0000256" key="3">
    <source>
        <dbReference type="ARBA" id="ARBA00022692"/>
    </source>
</evidence>
<evidence type="ECO:0000256" key="2">
    <source>
        <dbReference type="ARBA" id="ARBA00022448"/>
    </source>
</evidence>
<feature type="transmembrane region" description="Helical" evidence="7">
    <location>
        <begin position="426"/>
        <end position="452"/>
    </location>
</feature>
<comment type="subcellular location">
    <subcellularLocation>
        <location evidence="1">Membrane</location>
        <topology evidence="1">Multi-pass membrane protein</topology>
    </subcellularLocation>
</comment>
<dbReference type="SUPFAM" id="SSF103473">
    <property type="entry name" value="MFS general substrate transporter"/>
    <property type="match status" value="1"/>
</dbReference>
<proteinExistence type="inferred from homology"/>
<comment type="similarity">
    <text evidence="6">Belongs to the major facilitator superfamily. Phosphate:H(+) symporter (TC 2.A.1.9) family.</text>
</comment>
<keyword evidence="2" id="KW-0813">Transport</keyword>
<feature type="transmembrane region" description="Helical" evidence="7">
    <location>
        <begin position="77"/>
        <end position="99"/>
    </location>
</feature>
<keyword evidence="10" id="KW-1185">Reference proteome</keyword>
<feature type="transmembrane region" description="Helical" evidence="7">
    <location>
        <begin position="295"/>
        <end position="315"/>
    </location>
</feature>
<reference evidence="9 10" key="1">
    <citation type="submission" date="2024-04" db="EMBL/GenBank/DDBJ databases">
        <title>The reference genome of an endangered Asteraceae, Deinandra increscens subsp. villosa, native to the Central Coast of California.</title>
        <authorList>
            <person name="Guilliams M."/>
            <person name="Hasenstab-Lehman K."/>
            <person name="Meyer R."/>
            <person name="Mcevoy S."/>
        </authorList>
    </citation>
    <scope>NUCLEOTIDE SEQUENCE [LARGE SCALE GENOMIC DNA]</scope>
    <source>
        <tissue evidence="9">Leaf</tissue>
    </source>
</reference>
<dbReference type="GO" id="GO:0005886">
    <property type="term" value="C:plasma membrane"/>
    <property type="evidence" value="ECO:0007669"/>
    <property type="project" value="TreeGrafter"/>
</dbReference>
<evidence type="ECO:0000256" key="1">
    <source>
        <dbReference type="ARBA" id="ARBA00004141"/>
    </source>
</evidence>
<dbReference type="Gene3D" id="1.20.1250.20">
    <property type="entry name" value="MFS general substrate transporter like domains"/>
    <property type="match status" value="1"/>
</dbReference>
<dbReference type="PANTHER" id="PTHR23504:SF114">
    <property type="entry name" value="PROTEIN ZINC INDUCED FACILITATOR-LIKE 1"/>
    <property type="match status" value="1"/>
</dbReference>
<feature type="transmembrane region" description="Helical" evidence="7">
    <location>
        <begin position="136"/>
        <end position="155"/>
    </location>
</feature>
<gene>
    <name evidence="9" type="ORF">SSX86_010562</name>
</gene>
<evidence type="ECO:0000259" key="8">
    <source>
        <dbReference type="PROSITE" id="PS50850"/>
    </source>
</evidence>
<evidence type="ECO:0000256" key="5">
    <source>
        <dbReference type="ARBA" id="ARBA00023136"/>
    </source>
</evidence>
<dbReference type="GO" id="GO:0009705">
    <property type="term" value="C:plant-type vacuole membrane"/>
    <property type="evidence" value="ECO:0007669"/>
    <property type="project" value="TreeGrafter"/>
</dbReference>
<dbReference type="Proteomes" id="UP001408789">
    <property type="component" value="Unassembled WGS sequence"/>
</dbReference>
<dbReference type="GO" id="GO:0090333">
    <property type="term" value="P:regulation of stomatal closure"/>
    <property type="evidence" value="ECO:0007669"/>
    <property type="project" value="TreeGrafter"/>
</dbReference>
<dbReference type="PANTHER" id="PTHR23504">
    <property type="entry name" value="MAJOR FACILITATOR SUPERFAMILY DOMAIN-CONTAINING PROTEIN 10"/>
    <property type="match status" value="1"/>
</dbReference>
<feature type="transmembrane region" description="Helical" evidence="7">
    <location>
        <begin position="335"/>
        <end position="354"/>
    </location>
</feature>
<feature type="transmembrane region" description="Helical" evidence="7">
    <location>
        <begin position="366"/>
        <end position="389"/>
    </location>
</feature>
<comment type="caution">
    <text evidence="9">The sequence shown here is derived from an EMBL/GenBank/DDBJ whole genome shotgun (WGS) entry which is preliminary data.</text>
</comment>
<sequence>MAANDGLKDELLEHVYHENCPGCKVDRDKRQQTGLPIKELIFVWVVVLCVALPISSLFPFLYFMVRDFNIAEKEEDISYYAGFVGSAYMIGRALTSVFWGVVADRYGRKPVIILGTSTVVIFNTLFGFSVNYWMAIVTRFLLGFLNGLLGPIKAYSCELFREEHQALGLSSISTSWGIGLIIGPSLGGFLAQVFISTHILICNRCFPYRSLNFPSLVSADSLFGRFPYLLPCLCISIFALFVTIAAFWLPETLHFHKDNELESALCVPDAEEKTDEKKDSSFISLLKNWPLMSSIIVYCIFSLHDMAYTEIFSLWAVSPKSLGGLNYSTEDVGTVLSITGVGLLLFQTALYPIAERIFGPITVARIAGVLSIPLLTTYPYIALLTGFMLTFTLNFASIVKNVLSVSIITSTFMLQNKAVDQRQRGAANGIAMTLQSICKAIGPACGGALLSWSQKRQNATFLPGDQMIFFFLNVIEGIGVLLTFKPFLITHHY</sequence>
<feature type="transmembrane region" description="Helical" evidence="7">
    <location>
        <begin position="111"/>
        <end position="130"/>
    </location>
</feature>
<dbReference type="PROSITE" id="PS50850">
    <property type="entry name" value="MFS"/>
    <property type="match status" value="1"/>
</dbReference>
<evidence type="ECO:0000256" key="6">
    <source>
        <dbReference type="ARBA" id="ARBA00044504"/>
    </source>
</evidence>
<evidence type="ECO:0000313" key="10">
    <source>
        <dbReference type="Proteomes" id="UP001408789"/>
    </source>
</evidence>
<evidence type="ECO:0000313" key="9">
    <source>
        <dbReference type="EMBL" id="KAK9070162.1"/>
    </source>
</evidence>
<feature type="transmembrane region" description="Helical" evidence="7">
    <location>
        <begin position="176"/>
        <end position="201"/>
    </location>
</feature>
<dbReference type="InterPro" id="IPR036259">
    <property type="entry name" value="MFS_trans_sf"/>
</dbReference>
<dbReference type="CDD" id="cd17330">
    <property type="entry name" value="MFS_SLC46_TetA_like"/>
    <property type="match status" value="1"/>
</dbReference>
<feature type="domain" description="Major facilitator superfamily (MFS) profile" evidence="8">
    <location>
        <begin position="39"/>
        <end position="491"/>
    </location>
</feature>
<accession>A0AAP0DCA4</accession>
<dbReference type="InterPro" id="IPR020846">
    <property type="entry name" value="MFS_dom"/>
</dbReference>
<evidence type="ECO:0000256" key="4">
    <source>
        <dbReference type="ARBA" id="ARBA00022989"/>
    </source>
</evidence>
<dbReference type="GO" id="GO:0022821">
    <property type="term" value="F:solute:potassium antiporter activity"/>
    <property type="evidence" value="ECO:0007669"/>
    <property type="project" value="TreeGrafter"/>
</dbReference>
<feature type="transmembrane region" description="Helical" evidence="7">
    <location>
        <begin position="395"/>
        <end position="414"/>
    </location>
</feature>
<dbReference type="InterPro" id="IPR011701">
    <property type="entry name" value="MFS"/>
</dbReference>
<dbReference type="EMBL" id="JBCNJP010000012">
    <property type="protein sequence ID" value="KAK9070162.1"/>
    <property type="molecule type" value="Genomic_DNA"/>
</dbReference>
<feature type="transmembrane region" description="Helical" evidence="7">
    <location>
        <begin position="467"/>
        <end position="488"/>
    </location>
</feature>
<keyword evidence="5 7" id="KW-0472">Membrane</keyword>